<evidence type="ECO:0000313" key="5">
    <source>
        <dbReference type="Proteomes" id="UP001408789"/>
    </source>
</evidence>
<keyword evidence="5" id="KW-1185">Reference proteome</keyword>
<feature type="compositionally biased region" description="Polar residues" evidence="2">
    <location>
        <begin position="1"/>
        <end position="17"/>
    </location>
</feature>
<dbReference type="Pfam" id="PF00076">
    <property type="entry name" value="RRM_1"/>
    <property type="match status" value="1"/>
</dbReference>
<dbReference type="Proteomes" id="UP001408789">
    <property type="component" value="Unassembled WGS sequence"/>
</dbReference>
<dbReference type="AlphaFoldDB" id="A0AAP0CE80"/>
<comment type="caution">
    <text evidence="4">The sequence shown here is derived from an EMBL/GenBank/DDBJ whole genome shotgun (WGS) entry which is preliminary data.</text>
</comment>
<organism evidence="4 5">
    <name type="scientific">Deinandra increscens subsp. villosa</name>
    <dbReference type="NCBI Taxonomy" id="3103831"/>
    <lineage>
        <taxon>Eukaryota</taxon>
        <taxon>Viridiplantae</taxon>
        <taxon>Streptophyta</taxon>
        <taxon>Embryophyta</taxon>
        <taxon>Tracheophyta</taxon>
        <taxon>Spermatophyta</taxon>
        <taxon>Magnoliopsida</taxon>
        <taxon>eudicotyledons</taxon>
        <taxon>Gunneridae</taxon>
        <taxon>Pentapetalae</taxon>
        <taxon>asterids</taxon>
        <taxon>campanulids</taxon>
        <taxon>Asterales</taxon>
        <taxon>Asteraceae</taxon>
        <taxon>Asteroideae</taxon>
        <taxon>Heliantheae alliance</taxon>
        <taxon>Madieae</taxon>
        <taxon>Madiinae</taxon>
        <taxon>Deinandra</taxon>
    </lineage>
</organism>
<feature type="region of interest" description="Disordered" evidence="2">
    <location>
        <begin position="343"/>
        <end position="369"/>
    </location>
</feature>
<accession>A0AAP0CE80</accession>
<protein>
    <recommendedName>
        <fullName evidence="3">RRM domain-containing protein</fullName>
    </recommendedName>
</protein>
<evidence type="ECO:0000256" key="2">
    <source>
        <dbReference type="SAM" id="MobiDB-lite"/>
    </source>
</evidence>
<dbReference type="Gene3D" id="3.30.70.330">
    <property type="match status" value="1"/>
</dbReference>
<gene>
    <name evidence="4" type="ORF">SSX86_026065</name>
</gene>
<dbReference type="PROSITE" id="PS50102">
    <property type="entry name" value="RRM"/>
    <property type="match status" value="1"/>
</dbReference>
<feature type="compositionally biased region" description="Polar residues" evidence="2">
    <location>
        <begin position="33"/>
        <end position="44"/>
    </location>
</feature>
<evidence type="ECO:0000313" key="4">
    <source>
        <dbReference type="EMBL" id="KAK9054986.1"/>
    </source>
</evidence>
<proteinExistence type="predicted"/>
<dbReference type="SUPFAM" id="SSF54928">
    <property type="entry name" value="RNA-binding domain, RBD"/>
    <property type="match status" value="1"/>
</dbReference>
<evidence type="ECO:0000256" key="1">
    <source>
        <dbReference type="PROSITE-ProRule" id="PRU00176"/>
    </source>
</evidence>
<feature type="region of interest" description="Disordered" evidence="2">
    <location>
        <begin position="1"/>
        <end position="44"/>
    </location>
</feature>
<dbReference type="GO" id="GO:0003723">
    <property type="term" value="F:RNA binding"/>
    <property type="evidence" value="ECO:0007669"/>
    <property type="project" value="UniProtKB-UniRule"/>
</dbReference>
<dbReference type="EMBL" id="JBCNJP010000025">
    <property type="protein sequence ID" value="KAK9054986.1"/>
    <property type="molecule type" value="Genomic_DNA"/>
</dbReference>
<dbReference type="InterPro" id="IPR035979">
    <property type="entry name" value="RBD_domain_sf"/>
</dbReference>
<reference evidence="4 5" key="1">
    <citation type="submission" date="2024-04" db="EMBL/GenBank/DDBJ databases">
        <title>The reference genome of an endangered Asteraceae, Deinandra increscens subsp. villosa, native to the Central Coast of California.</title>
        <authorList>
            <person name="Guilliams M."/>
            <person name="Hasenstab-Lehman K."/>
            <person name="Meyer R."/>
            <person name="Mcevoy S."/>
        </authorList>
    </citation>
    <scope>NUCLEOTIDE SEQUENCE [LARGE SCALE GENOMIC DNA]</scope>
    <source>
        <tissue evidence="4">Leaf</tissue>
    </source>
</reference>
<dbReference type="InterPro" id="IPR012677">
    <property type="entry name" value="Nucleotide-bd_a/b_plait_sf"/>
</dbReference>
<name>A0AAP0CE80_9ASTR</name>
<dbReference type="SMART" id="SM00360">
    <property type="entry name" value="RRM"/>
    <property type="match status" value="1"/>
</dbReference>
<keyword evidence="1" id="KW-0694">RNA-binding</keyword>
<evidence type="ECO:0000259" key="3">
    <source>
        <dbReference type="PROSITE" id="PS50102"/>
    </source>
</evidence>
<dbReference type="CDD" id="cd00590">
    <property type="entry name" value="RRM_SF"/>
    <property type="match status" value="1"/>
</dbReference>
<feature type="domain" description="RRM" evidence="3">
    <location>
        <begin position="66"/>
        <end position="143"/>
    </location>
</feature>
<dbReference type="InterPro" id="IPR000504">
    <property type="entry name" value="RRM_dom"/>
</dbReference>
<sequence>MGDTANRATRVSPTQGNSDEDGDGQHPWETMSGRRNQYRATNQKKYGSIGENKLDSRWENTDLWSTTVFVTNFPVSTTKLGLKVTCSAAGKVLDVFIPNRLNVMGKRYAFVRFSKSADVRSLIVKIRSLWIGNFRLFADESRFKRGIGVENKLVGDAKKASDVDLGNGGNGRVVHGSKSFSYAQVTKVGVGNRISASKTNSMVDGEIFDDALVLEEDLSSSLLVKIREFSLFSKVYLHAHNEGFSDVSFRHLDKIRETVNFQVKGKCYKVDITELHAWSPSFEYIGDDNNSSEEEEELLDHEELEINVNGKEVKEKSAPLDQMSGVKDSDPFRIMETIRALDTEKKGVTSSSESLSKPPGFSKVNEPVDVADPNPANVSILEEDGVAKVVICAKEGEASKCDFDDVVTKPVVGDEVSCNKESHLHGMHVRNGNFHSSVSLLEEFERLIDRGLAYGVDMEGSKKDLVNLINRMSDAMGSR</sequence>